<evidence type="ECO:0000256" key="1">
    <source>
        <dbReference type="ARBA" id="ARBA00001913"/>
    </source>
</evidence>
<proteinExistence type="inferred from homology"/>
<accession>A0A521DPH5</accession>
<dbReference type="InterPro" id="IPR050738">
    <property type="entry name" value="Sulfatase"/>
</dbReference>
<dbReference type="InterPro" id="IPR024607">
    <property type="entry name" value="Sulfatase_CS"/>
</dbReference>
<dbReference type="Pfam" id="PF00884">
    <property type="entry name" value="Sulfatase"/>
    <property type="match status" value="1"/>
</dbReference>
<dbReference type="Gene3D" id="3.40.720.10">
    <property type="entry name" value="Alkaline Phosphatase, subunit A"/>
    <property type="match status" value="1"/>
</dbReference>
<gene>
    <name evidence="9" type="ORF">SAMN06265218_11185</name>
</gene>
<evidence type="ECO:0000313" key="10">
    <source>
        <dbReference type="Proteomes" id="UP000317593"/>
    </source>
</evidence>
<protein>
    <submittedName>
        <fullName evidence="9">Arylsulfatase A</fullName>
    </submittedName>
</protein>
<dbReference type="SUPFAM" id="SSF53649">
    <property type="entry name" value="Alkaline phosphatase-like"/>
    <property type="match status" value="1"/>
</dbReference>
<keyword evidence="6" id="KW-0106">Calcium</keyword>
<dbReference type="PANTHER" id="PTHR42693:SF42">
    <property type="entry name" value="ARYLSULFATASE G"/>
    <property type="match status" value="1"/>
</dbReference>
<evidence type="ECO:0000256" key="5">
    <source>
        <dbReference type="ARBA" id="ARBA00022801"/>
    </source>
</evidence>
<dbReference type="AlphaFoldDB" id="A0A521DPH5"/>
<dbReference type="EMBL" id="FXTH01000011">
    <property type="protein sequence ID" value="SMO73614.1"/>
    <property type="molecule type" value="Genomic_DNA"/>
</dbReference>
<organism evidence="9 10">
    <name type="scientific">Fodinibius sediminis</name>
    <dbReference type="NCBI Taxonomy" id="1214077"/>
    <lineage>
        <taxon>Bacteria</taxon>
        <taxon>Pseudomonadati</taxon>
        <taxon>Balneolota</taxon>
        <taxon>Balneolia</taxon>
        <taxon>Balneolales</taxon>
        <taxon>Balneolaceae</taxon>
        <taxon>Fodinibius</taxon>
    </lineage>
</organism>
<evidence type="ECO:0000313" key="9">
    <source>
        <dbReference type="EMBL" id="SMO73614.1"/>
    </source>
</evidence>
<dbReference type="InterPro" id="IPR000917">
    <property type="entry name" value="Sulfatase_N"/>
</dbReference>
<comment type="similarity">
    <text evidence="2">Belongs to the sulfatase family.</text>
</comment>
<name>A0A521DPH5_9BACT</name>
<comment type="cofactor">
    <cofactor evidence="1">
        <name>Ca(2+)</name>
        <dbReference type="ChEBI" id="CHEBI:29108"/>
    </cofactor>
</comment>
<reference evidence="9 10" key="1">
    <citation type="submission" date="2017-05" db="EMBL/GenBank/DDBJ databases">
        <authorList>
            <person name="Varghese N."/>
            <person name="Submissions S."/>
        </authorList>
    </citation>
    <scope>NUCLEOTIDE SEQUENCE [LARGE SCALE GENOMIC DNA]</scope>
    <source>
        <strain evidence="9 10">DSM 21194</strain>
    </source>
</reference>
<keyword evidence="4 7" id="KW-0732">Signal</keyword>
<keyword evidence="3" id="KW-0479">Metal-binding</keyword>
<dbReference type="PROSITE" id="PS51257">
    <property type="entry name" value="PROKAR_LIPOPROTEIN"/>
    <property type="match status" value="1"/>
</dbReference>
<keyword evidence="5" id="KW-0378">Hydrolase</keyword>
<evidence type="ECO:0000256" key="2">
    <source>
        <dbReference type="ARBA" id="ARBA00008779"/>
    </source>
</evidence>
<dbReference type="CDD" id="cd16144">
    <property type="entry name" value="ARS_like"/>
    <property type="match status" value="1"/>
</dbReference>
<evidence type="ECO:0000256" key="7">
    <source>
        <dbReference type="SAM" id="SignalP"/>
    </source>
</evidence>
<dbReference type="RefSeq" id="WP_185958395.1">
    <property type="nucleotide sequence ID" value="NZ_FXTH01000011.1"/>
</dbReference>
<evidence type="ECO:0000259" key="8">
    <source>
        <dbReference type="Pfam" id="PF00884"/>
    </source>
</evidence>
<evidence type="ECO:0000256" key="3">
    <source>
        <dbReference type="ARBA" id="ARBA00022723"/>
    </source>
</evidence>
<dbReference type="PROSITE" id="PS00149">
    <property type="entry name" value="SULFATASE_2"/>
    <property type="match status" value="1"/>
</dbReference>
<dbReference type="GO" id="GO:0046872">
    <property type="term" value="F:metal ion binding"/>
    <property type="evidence" value="ECO:0007669"/>
    <property type="project" value="UniProtKB-KW"/>
</dbReference>
<keyword evidence="10" id="KW-1185">Reference proteome</keyword>
<dbReference type="Gene3D" id="3.30.1120.10">
    <property type="match status" value="1"/>
</dbReference>
<feature type="chain" id="PRO_5022222670" evidence="7">
    <location>
        <begin position="30"/>
        <end position="484"/>
    </location>
</feature>
<evidence type="ECO:0000256" key="4">
    <source>
        <dbReference type="ARBA" id="ARBA00022729"/>
    </source>
</evidence>
<feature type="signal peptide" evidence="7">
    <location>
        <begin position="1"/>
        <end position="29"/>
    </location>
</feature>
<dbReference type="GO" id="GO:0004065">
    <property type="term" value="F:arylsulfatase activity"/>
    <property type="evidence" value="ECO:0007669"/>
    <property type="project" value="TreeGrafter"/>
</dbReference>
<evidence type="ECO:0000256" key="6">
    <source>
        <dbReference type="ARBA" id="ARBA00022837"/>
    </source>
</evidence>
<dbReference type="Proteomes" id="UP000317593">
    <property type="component" value="Unassembled WGS sequence"/>
</dbReference>
<dbReference type="PANTHER" id="PTHR42693">
    <property type="entry name" value="ARYLSULFATASE FAMILY MEMBER"/>
    <property type="match status" value="1"/>
</dbReference>
<feature type="domain" description="Sulfatase N-terminal" evidence="8">
    <location>
        <begin position="42"/>
        <end position="370"/>
    </location>
</feature>
<sequence length="484" mass="53880">MIDRRSNITKTPFGIFLLFILVLSTFACAGAGKSEPPGARAPNIIFILADDLGYSDINSFDPQHRRYYETPNIDRLAGKGMKFVQAYTSAANCAPTRAALMSGQYYPNQPVYHVGTSGPGRMIPAPNAEALPLDKVTIAEKLDEAGYRTALIGKWHIGNPPEHGPRQQGFAINIGGYGAGNPGAWDNGYMQPNGNPYISDARQGEYLTDYLTRKSIEFITDNKEQPFYLQLSYYSPHSPFQAPKSLVEKYEQKRGDGGHNRPVYAAMIELLDKNVGKLMQAVEELGIAEHTVVIFYSDNGGRGGYDFLGHAENNITSNAPFKGGKGTFYEGGIRVPLIIRWPGIIPPGSQSREPVSSIDFYPTFLDAAGIEGTKYYQVDGLSLLPVMKDPTAVLNRESLFWHFPGYPNSPWRTGPVSVVRSGSWKLMKFYETDEFELYNLKKDPGEQQNLAETYPRKRNSLHRMLQDWLQQTEAPLPAWGEEAN</sequence>
<dbReference type="InterPro" id="IPR017850">
    <property type="entry name" value="Alkaline_phosphatase_core_sf"/>
</dbReference>